<dbReference type="STRING" id="1423759.FC92_GL001538"/>
<keyword evidence="4" id="KW-1185">Reference proteome</keyword>
<dbReference type="InterPro" id="IPR011004">
    <property type="entry name" value="Trimer_LpxA-like_sf"/>
</dbReference>
<dbReference type="CDD" id="cd03349">
    <property type="entry name" value="LbH_XAT"/>
    <property type="match status" value="1"/>
</dbReference>
<dbReference type="PROSITE" id="PS00101">
    <property type="entry name" value="HEXAPEP_TRANSFERASES"/>
    <property type="match status" value="1"/>
</dbReference>
<dbReference type="AlphaFoldDB" id="A0A0R1MIT0"/>
<evidence type="ECO:0000313" key="4">
    <source>
        <dbReference type="Proteomes" id="UP000051448"/>
    </source>
</evidence>
<dbReference type="Pfam" id="PF00132">
    <property type="entry name" value="Hexapep"/>
    <property type="match status" value="1"/>
</dbReference>
<organism evidence="3 4">
    <name type="scientific">Liquorilactobacillus hordei DSM 19519</name>
    <dbReference type="NCBI Taxonomy" id="1423759"/>
    <lineage>
        <taxon>Bacteria</taxon>
        <taxon>Bacillati</taxon>
        <taxon>Bacillota</taxon>
        <taxon>Bacilli</taxon>
        <taxon>Lactobacillales</taxon>
        <taxon>Lactobacillaceae</taxon>
        <taxon>Liquorilactobacillus</taxon>
    </lineage>
</organism>
<dbReference type="InterPro" id="IPR001451">
    <property type="entry name" value="Hexapep"/>
</dbReference>
<evidence type="ECO:0000313" key="3">
    <source>
        <dbReference type="EMBL" id="KRL05221.1"/>
    </source>
</evidence>
<keyword evidence="2" id="KW-0677">Repeat</keyword>
<sequence length="220" mass="25093">MYEVIEEEGLRIMHIEFPDLSRDKPVIGKGTQLKRTTLGEWVELGENNLIDNCVIGDYNYTGQYCFMQNSDLKKFISIAAQVRIGPTNHPYDRVSQHIFSYNGASYGFEQKDTDFLEKRQQIRTTIGNDVWIGHGAIIQSGLTVGDGAVIGSGAVVTHDVAPYTIVGGVSAKVIKDRFADEIKTDLEQIAWWNWSRQKLEEYYLDFRLPVEEFIKKHLKD</sequence>
<dbReference type="EMBL" id="AZDX01000046">
    <property type="protein sequence ID" value="KRL05221.1"/>
    <property type="molecule type" value="Genomic_DNA"/>
</dbReference>
<dbReference type="Proteomes" id="UP000051448">
    <property type="component" value="Unassembled WGS sequence"/>
</dbReference>
<proteinExistence type="predicted"/>
<dbReference type="PATRIC" id="fig|1423759.3.peg.1611"/>
<reference evidence="3 4" key="1">
    <citation type="journal article" date="2015" name="Genome Announc.">
        <title>Expanding the biotechnology potential of lactobacilli through comparative genomics of 213 strains and associated genera.</title>
        <authorList>
            <person name="Sun Z."/>
            <person name="Harris H.M."/>
            <person name="McCann A."/>
            <person name="Guo C."/>
            <person name="Argimon S."/>
            <person name="Zhang W."/>
            <person name="Yang X."/>
            <person name="Jeffery I.B."/>
            <person name="Cooney J.C."/>
            <person name="Kagawa T.F."/>
            <person name="Liu W."/>
            <person name="Song Y."/>
            <person name="Salvetti E."/>
            <person name="Wrobel A."/>
            <person name="Rasinkangas P."/>
            <person name="Parkhill J."/>
            <person name="Rea M.C."/>
            <person name="O'Sullivan O."/>
            <person name="Ritari J."/>
            <person name="Douillard F.P."/>
            <person name="Paul Ross R."/>
            <person name="Yang R."/>
            <person name="Briner A.E."/>
            <person name="Felis G.E."/>
            <person name="de Vos W.M."/>
            <person name="Barrangou R."/>
            <person name="Klaenhammer T.R."/>
            <person name="Caufield P.W."/>
            <person name="Cui Y."/>
            <person name="Zhang H."/>
            <person name="O'Toole P.W."/>
        </authorList>
    </citation>
    <scope>NUCLEOTIDE SEQUENCE [LARGE SCALE GENOMIC DNA]</scope>
    <source>
        <strain evidence="3 4">DSM 19519</strain>
    </source>
</reference>
<keyword evidence="1" id="KW-0808">Transferase</keyword>
<dbReference type="PANTHER" id="PTHR43300">
    <property type="entry name" value="ACETYLTRANSFERASE"/>
    <property type="match status" value="1"/>
</dbReference>
<dbReference type="PANTHER" id="PTHR43300:SF11">
    <property type="entry name" value="ACETYLTRANSFERASE RV3034C-RELATED"/>
    <property type="match status" value="1"/>
</dbReference>
<protein>
    <recommendedName>
        <fullName evidence="5">Phosphonate metabolism protein</fullName>
    </recommendedName>
</protein>
<gene>
    <name evidence="3" type="ORF">FC92_GL001538</name>
</gene>
<dbReference type="GO" id="GO:0016740">
    <property type="term" value="F:transferase activity"/>
    <property type="evidence" value="ECO:0007669"/>
    <property type="project" value="UniProtKB-KW"/>
</dbReference>
<name>A0A0R1MIT0_9LACO</name>
<dbReference type="Gene3D" id="2.160.10.10">
    <property type="entry name" value="Hexapeptide repeat proteins"/>
    <property type="match status" value="1"/>
</dbReference>
<evidence type="ECO:0008006" key="5">
    <source>
        <dbReference type="Google" id="ProtNLM"/>
    </source>
</evidence>
<evidence type="ECO:0000256" key="1">
    <source>
        <dbReference type="ARBA" id="ARBA00022679"/>
    </source>
</evidence>
<dbReference type="InterPro" id="IPR017694">
    <property type="entry name" value="Phosphonate_tfrase_rpt"/>
</dbReference>
<accession>A0A0R1MIT0</accession>
<dbReference type="InterPro" id="IPR018357">
    <property type="entry name" value="Hexapep_transf_CS"/>
</dbReference>
<dbReference type="InterPro" id="IPR050179">
    <property type="entry name" value="Trans_hexapeptide_repeat"/>
</dbReference>
<dbReference type="SUPFAM" id="SSF51161">
    <property type="entry name" value="Trimeric LpxA-like enzymes"/>
    <property type="match status" value="1"/>
</dbReference>
<dbReference type="NCBIfam" id="TIGR03308">
    <property type="entry name" value="phn_thr-fam"/>
    <property type="match status" value="1"/>
</dbReference>
<evidence type="ECO:0000256" key="2">
    <source>
        <dbReference type="ARBA" id="ARBA00022737"/>
    </source>
</evidence>
<comment type="caution">
    <text evidence="3">The sequence shown here is derived from an EMBL/GenBank/DDBJ whole genome shotgun (WGS) entry which is preliminary data.</text>
</comment>